<evidence type="ECO:0000313" key="1">
    <source>
        <dbReference type="EMBL" id="JAD95222.1"/>
    </source>
</evidence>
<organism evidence="1">
    <name type="scientific">Arundo donax</name>
    <name type="common">Giant reed</name>
    <name type="synonym">Donax arundinaceus</name>
    <dbReference type="NCBI Taxonomy" id="35708"/>
    <lineage>
        <taxon>Eukaryota</taxon>
        <taxon>Viridiplantae</taxon>
        <taxon>Streptophyta</taxon>
        <taxon>Embryophyta</taxon>
        <taxon>Tracheophyta</taxon>
        <taxon>Spermatophyta</taxon>
        <taxon>Magnoliopsida</taxon>
        <taxon>Liliopsida</taxon>
        <taxon>Poales</taxon>
        <taxon>Poaceae</taxon>
        <taxon>PACMAD clade</taxon>
        <taxon>Arundinoideae</taxon>
        <taxon>Arundineae</taxon>
        <taxon>Arundo</taxon>
    </lineage>
</organism>
<protein>
    <submittedName>
        <fullName evidence="1">Uncharacterized protein</fullName>
    </submittedName>
</protein>
<name>A0A0A9EGR1_ARUDO</name>
<reference evidence="1" key="2">
    <citation type="journal article" date="2015" name="Data Brief">
        <title>Shoot transcriptome of the giant reed, Arundo donax.</title>
        <authorList>
            <person name="Barrero R.A."/>
            <person name="Guerrero F.D."/>
            <person name="Moolhuijzen P."/>
            <person name="Goolsby J.A."/>
            <person name="Tidwell J."/>
            <person name="Bellgard S.E."/>
            <person name="Bellgard M.I."/>
        </authorList>
    </citation>
    <scope>NUCLEOTIDE SEQUENCE</scope>
    <source>
        <tissue evidence="1">Shoot tissue taken approximately 20 cm above the soil surface</tissue>
    </source>
</reference>
<dbReference type="EMBL" id="GBRH01202673">
    <property type="protein sequence ID" value="JAD95222.1"/>
    <property type="molecule type" value="Transcribed_RNA"/>
</dbReference>
<accession>A0A0A9EGR1</accession>
<reference evidence="1" key="1">
    <citation type="submission" date="2014-09" db="EMBL/GenBank/DDBJ databases">
        <authorList>
            <person name="Magalhaes I.L.F."/>
            <person name="Oliveira U."/>
            <person name="Santos F.R."/>
            <person name="Vidigal T.H.D.A."/>
            <person name="Brescovit A.D."/>
            <person name="Santos A.J."/>
        </authorList>
    </citation>
    <scope>NUCLEOTIDE SEQUENCE</scope>
    <source>
        <tissue evidence="1">Shoot tissue taken approximately 20 cm above the soil surface</tissue>
    </source>
</reference>
<proteinExistence type="predicted"/>
<dbReference type="AlphaFoldDB" id="A0A0A9EGR1"/>
<sequence>MRSQGRWFCRRRARTGGRLTLSWSIAVLIDRRQMKRGR</sequence>